<evidence type="ECO:0000256" key="3">
    <source>
        <dbReference type="ARBA" id="ARBA00022840"/>
    </source>
</evidence>
<dbReference type="InterPro" id="IPR050611">
    <property type="entry name" value="ABCF"/>
</dbReference>
<feature type="coiled-coil region" evidence="4">
    <location>
        <begin position="269"/>
        <end position="296"/>
    </location>
</feature>
<dbReference type="Proteomes" id="UP000023067">
    <property type="component" value="Unassembled WGS sequence"/>
</dbReference>
<dbReference type="eggNOG" id="COG0488">
    <property type="taxonomic scope" value="Bacteria"/>
</dbReference>
<dbReference type="HOGENOM" id="CLU_000604_36_0_11"/>
<protein>
    <submittedName>
        <fullName evidence="7">ABC transporter</fullName>
    </submittedName>
</protein>
<feature type="domain" description="ABC transporter" evidence="6">
    <location>
        <begin position="358"/>
        <end position="543"/>
    </location>
</feature>
<dbReference type="SUPFAM" id="SSF52540">
    <property type="entry name" value="P-loop containing nucleoside triphosphate hydrolases"/>
    <property type="match status" value="2"/>
</dbReference>
<name>Z9JWP5_9MICO</name>
<dbReference type="GO" id="GO:0016887">
    <property type="term" value="F:ATP hydrolysis activity"/>
    <property type="evidence" value="ECO:0007669"/>
    <property type="project" value="InterPro"/>
</dbReference>
<accession>Z9JWP5</accession>
<evidence type="ECO:0000259" key="6">
    <source>
        <dbReference type="PROSITE" id="PS50893"/>
    </source>
</evidence>
<dbReference type="STRING" id="396014.BF93_06015"/>
<dbReference type="InterPro" id="IPR027417">
    <property type="entry name" value="P-loop_NTPase"/>
</dbReference>
<feature type="region of interest" description="Disordered" evidence="5">
    <location>
        <begin position="429"/>
        <end position="462"/>
    </location>
</feature>
<dbReference type="Gene3D" id="3.40.50.300">
    <property type="entry name" value="P-loop containing nucleotide triphosphate hydrolases"/>
    <property type="match status" value="3"/>
</dbReference>
<keyword evidence="1" id="KW-0677">Repeat</keyword>
<dbReference type="PANTHER" id="PTHR19211">
    <property type="entry name" value="ATP-BINDING TRANSPORT PROTEIN-RELATED"/>
    <property type="match status" value="1"/>
</dbReference>
<dbReference type="RefSeq" id="WP_051486369.1">
    <property type="nucleotide sequence ID" value="NZ_BAAAOW010000001.1"/>
</dbReference>
<dbReference type="PROSITE" id="PS50893">
    <property type="entry name" value="ABC_TRANSPORTER_2"/>
    <property type="match status" value="2"/>
</dbReference>
<dbReference type="InterPro" id="IPR003593">
    <property type="entry name" value="AAA+_ATPase"/>
</dbReference>
<gene>
    <name evidence="7" type="ORF">BF93_06015</name>
</gene>
<dbReference type="AlphaFoldDB" id="Z9JWP5"/>
<feature type="domain" description="ABC transporter" evidence="6">
    <location>
        <begin position="17"/>
        <end position="273"/>
    </location>
</feature>
<dbReference type="PANTHER" id="PTHR19211:SF14">
    <property type="entry name" value="ATP-BINDING CASSETTE SUB-FAMILY F MEMBER 1"/>
    <property type="match status" value="1"/>
</dbReference>
<dbReference type="Pfam" id="PF00005">
    <property type="entry name" value="ABC_tran"/>
    <property type="match status" value="2"/>
</dbReference>
<comment type="caution">
    <text evidence="7">The sequence shown here is derived from an EMBL/GenBank/DDBJ whole genome shotgun (WGS) entry which is preliminary data.</text>
</comment>
<keyword evidence="3" id="KW-0067">ATP-binding</keyword>
<keyword evidence="4" id="KW-0175">Coiled coil</keyword>
<dbReference type="GO" id="GO:0005524">
    <property type="term" value="F:ATP binding"/>
    <property type="evidence" value="ECO:0007669"/>
    <property type="project" value="UniProtKB-KW"/>
</dbReference>
<evidence type="ECO:0000313" key="8">
    <source>
        <dbReference type="Proteomes" id="UP000023067"/>
    </source>
</evidence>
<dbReference type="OrthoDB" id="5168237at2"/>
<evidence type="ECO:0000256" key="4">
    <source>
        <dbReference type="SAM" id="Coils"/>
    </source>
</evidence>
<feature type="compositionally biased region" description="Basic and acidic residues" evidence="5">
    <location>
        <begin position="429"/>
        <end position="448"/>
    </location>
</feature>
<organism evidence="7 8">
    <name type="scientific">Brachybacterium phenoliresistens</name>
    <dbReference type="NCBI Taxonomy" id="396014"/>
    <lineage>
        <taxon>Bacteria</taxon>
        <taxon>Bacillati</taxon>
        <taxon>Actinomycetota</taxon>
        <taxon>Actinomycetes</taxon>
        <taxon>Micrococcales</taxon>
        <taxon>Dermabacteraceae</taxon>
        <taxon>Brachybacterium</taxon>
    </lineage>
</organism>
<keyword evidence="2" id="KW-0547">Nucleotide-binding</keyword>
<sequence length="543" mass="58131">MSTTLRSSLPSHRSAHLRADDLRLVRDGRVLLEGLTCTVPAGRRLAVVGENGRGKTTLLETLAGLRDPDAGTIERHGSLALVRQTLPALTADARRRTVGDLTAQLLSRPRAALDELDAAALALVEDASAAAAARYDDALAEATRLDAWDAPRRLEVALEELGAVHPPQRRLGELSVGQRYRIRLAGVLAAREDLLLLDEPGNHLDDRGLDHLARALHEHEGAAVLVSHDRTLLAEVATAFLDLDPTAGGIPLQVGGGIGTWRAERRRARAAWEDAYARQQDEQRRLAEQAQRARDRLTTGWRPEKGTGRHQRASRAPGVVRAMNERIARLEEHRLDVPPPPARLVLAPSGTRAGAPLLRADGAGVRGDGPRPRLQGLDLRLAGGDRLLLVGPNGAGKSTALGLLSGRIAPDEGEVRVLGGARIGELRQEHGPEAAAHRGPEAAAHRGPEAAAQDAPGSPGERRRRELARLFAERPDVLLLDEPTNHLGPAGVDDLVAALADHPAAVVLATHDRHLLEVLSTWPRRQVTEGELGQTSSPPGPRG</sequence>
<dbReference type="EMBL" id="JDYK01000002">
    <property type="protein sequence ID" value="EWS82589.1"/>
    <property type="molecule type" value="Genomic_DNA"/>
</dbReference>
<reference evidence="7 8" key="1">
    <citation type="submission" date="2014-02" db="EMBL/GenBank/DDBJ databases">
        <title>Genome sequence of Brachybacterium phenoliresistens strain W13A50.</title>
        <authorList>
            <person name="Wang X."/>
        </authorList>
    </citation>
    <scope>NUCLEOTIDE SEQUENCE [LARGE SCALE GENOMIC DNA]</scope>
    <source>
        <strain evidence="7 8">W13A50</strain>
    </source>
</reference>
<dbReference type="InterPro" id="IPR003439">
    <property type="entry name" value="ABC_transporter-like_ATP-bd"/>
</dbReference>
<dbReference type="PATRIC" id="fig|396014.3.peg.203"/>
<evidence type="ECO:0000256" key="2">
    <source>
        <dbReference type="ARBA" id="ARBA00022741"/>
    </source>
</evidence>
<proteinExistence type="predicted"/>
<keyword evidence="8" id="KW-1185">Reference proteome</keyword>
<evidence type="ECO:0000256" key="1">
    <source>
        <dbReference type="ARBA" id="ARBA00022737"/>
    </source>
</evidence>
<evidence type="ECO:0000313" key="7">
    <source>
        <dbReference type="EMBL" id="EWS82589.1"/>
    </source>
</evidence>
<dbReference type="SMART" id="SM00382">
    <property type="entry name" value="AAA"/>
    <property type="match status" value="2"/>
</dbReference>
<evidence type="ECO:0000256" key="5">
    <source>
        <dbReference type="SAM" id="MobiDB-lite"/>
    </source>
</evidence>